<dbReference type="RefSeq" id="XP_004998745.1">
    <property type="nucleotide sequence ID" value="XM_004998688.1"/>
</dbReference>
<feature type="region of interest" description="Disordered" evidence="4">
    <location>
        <begin position="589"/>
        <end position="681"/>
    </location>
</feature>
<accession>F2TVS7</accession>
<dbReference type="GO" id="GO:0007018">
    <property type="term" value="P:microtubule-based movement"/>
    <property type="evidence" value="ECO:0007669"/>
    <property type="project" value="InterPro"/>
</dbReference>
<keyword evidence="2" id="KW-0505">Motor protein</keyword>
<dbReference type="EMBL" id="GL832955">
    <property type="protein sequence ID" value="EGD72173.1"/>
    <property type="molecule type" value="Genomic_DNA"/>
</dbReference>
<feature type="compositionally biased region" description="Low complexity" evidence="4">
    <location>
        <begin position="389"/>
        <end position="406"/>
    </location>
</feature>
<dbReference type="SUPFAM" id="SSF52540">
    <property type="entry name" value="P-loop containing nucleoside triphosphate hydrolases"/>
    <property type="match status" value="1"/>
</dbReference>
<keyword evidence="1 3" id="KW-0175">Coiled coil</keyword>
<reference evidence="5" key="1">
    <citation type="submission" date="2009-08" db="EMBL/GenBank/DDBJ databases">
        <title>Annotation of Salpingoeca rosetta.</title>
        <authorList>
            <consortium name="The Broad Institute Genome Sequencing Platform"/>
            <person name="Russ C."/>
            <person name="Cuomo C."/>
            <person name="Burger G."/>
            <person name="Gray M.W."/>
            <person name="Holland P.W.H."/>
            <person name="King N."/>
            <person name="Lang F.B.F."/>
            <person name="Roger A.J."/>
            <person name="Ruiz-Trillo I."/>
            <person name="Young S.K."/>
            <person name="Zeng Q."/>
            <person name="Gargeya S."/>
            <person name="Alvarado L."/>
            <person name="Berlin A."/>
            <person name="Chapman S.B."/>
            <person name="Chen Z."/>
            <person name="Freedman E."/>
            <person name="Gellesch M."/>
            <person name="Goldberg J."/>
            <person name="Griggs A."/>
            <person name="Gujja S."/>
            <person name="Heilman E."/>
            <person name="Heiman D."/>
            <person name="Howarth C."/>
            <person name="Mehta T."/>
            <person name="Neiman D."/>
            <person name="Pearson M."/>
            <person name="Roberts A."/>
            <person name="Saif S."/>
            <person name="Shea T."/>
            <person name="Shenoy N."/>
            <person name="Sisk P."/>
            <person name="Stolte C."/>
            <person name="Sykes S."/>
            <person name="White J."/>
            <person name="Yandava C."/>
            <person name="Haas B."/>
            <person name="Nusbaum C."/>
            <person name="Birren B."/>
        </authorList>
    </citation>
    <scope>NUCLEOTIDE SEQUENCE [LARGE SCALE GENOMIC DNA]</scope>
    <source>
        <strain evidence="5">ATCC 50818</strain>
    </source>
</reference>
<dbReference type="Gene3D" id="3.40.850.10">
    <property type="entry name" value="Kinesin motor domain"/>
    <property type="match status" value="1"/>
</dbReference>
<dbReference type="AlphaFoldDB" id="F2TVS7"/>
<feature type="compositionally biased region" description="Polar residues" evidence="4">
    <location>
        <begin position="652"/>
        <end position="662"/>
    </location>
</feature>
<dbReference type="STRING" id="946362.F2TVS7"/>
<evidence type="ECO:0000313" key="6">
    <source>
        <dbReference type="Proteomes" id="UP000007799"/>
    </source>
</evidence>
<proteinExistence type="predicted"/>
<feature type="compositionally biased region" description="Basic residues" evidence="4">
    <location>
        <begin position="346"/>
        <end position="358"/>
    </location>
</feature>
<feature type="compositionally biased region" description="Low complexity" evidence="4">
    <location>
        <begin position="595"/>
        <end position="622"/>
    </location>
</feature>
<feature type="compositionally biased region" description="Basic and acidic residues" evidence="4">
    <location>
        <begin position="551"/>
        <end position="562"/>
    </location>
</feature>
<dbReference type="PANTHER" id="PTHR47968">
    <property type="entry name" value="CENTROMERE PROTEIN E"/>
    <property type="match status" value="1"/>
</dbReference>
<dbReference type="Proteomes" id="UP000007799">
    <property type="component" value="Unassembled WGS sequence"/>
</dbReference>
<name>F2TVS7_SALR5</name>
<sequence>MSRSSKIQVVCRLDTLEDSDDQVAAVPVEDDTLRINDDSYQLTRVFGGEASNRIVANYVNKKPIECFMDGFNASTIAFGASANDTIFGSSTSPGCVYYAIEQIHTRMRAAGGADMWQLAIGCFCIVQGRVVDMLSPEYSRGAHRTTCGSPDQTTLVMPTEEVEAADIVNTALDRHQDLAAMYGDDTCHLVLRFALYDTTLKRGAYLTFVHAAGLATFLRDGRCSDAHASSDARTIVSLLEQVGQAKHAGAASTTSSDVASSPAAKFVATLLNTSFIGLVACVGARESQATATTSAVSLVAPLAVAKCTCTRVPSADFEEFAGTERVLPTFARSPRQQQQQQQHEYRSHHARQAGRGRHSPSYVPHSSALHGTDTAPGFTGRRPGGDALPSRIDAPSDDSPSSDSASPSPPPKGSSHHHHHHHRHRHRHHRHGYEDEHEDEYEDSPQQQQQQQQQHEGYRRYPDPRPYETPPAARVPASRTSGSTGDHGARRDPHDADLSRLFDLTEDEQVAAPDAGHKRSVRFKEEGAAETTKGEMHTPPRTTTAAGGGGKTERGRDARDGAGWRSTPWETPETRDVHRATQELLAQEHRHLPSRASKTTAATKSAAAAGGARGGNARYATRARAHDEESVHPQTLRAPPAPAAATAGTTTYYSRTHVQPSGATTTTTSAAAPATTSVTTTSIGAQRPMLSAVHQAEAARKRAAELLRRYSRSPPSTTVTTTTTAAAPVADEERHVRDIRGLRRRAEVREATDAYTRGNFEIDEELQEIALCGSIRDKRRELESVDGAERHMSGKGVGTGGSTTTTVHFAPSSLRRQQTQESGRAKETRTTTTTYYGGGLASSQRRVETVTTTEEEPNIDHVRVRILEEENADLKQQLATLRDEKRAAEEECLQMCAERDDAKRERTTYEAHFDAMQSDCNAQKDLVAQLSRELEEAKEELAAKTRALKEQKERHVDVADQLEKAGMLSEEFQAELQRCREENQKLRKDNVALAQREEATTAAHAQLESELEDVSARLAAAQEEVQAKKETIRELRGANISLEQQTERQTRKIESLRNELELAAVSHDTLRQQVKDERGAVKKLRGEAHGTAQQLGQVQDELDKVRVERDSLRASLTDADENGQRLQAQVEAFRAKLEAMVKRVEGYKKQRALFLKEQQQLLKILAAVHSLVDAAGAHASKCQARGFFALKSRKLHEDLQRVMDSLMDHIIESSSKLSSRKDILQQLKEMQLF</sequence>
<organism evidence="6">
    <name type="scientific">Salpingoeca rosetta (strain ATCC 50818 / BSB-021)</name>
    <dbReference type="NCBI Taxonomy" id="946362"/>
    <lineage>
        <taxon>Eukaryota</taxon>
        <taxon>Choanoflagellata</taxon>
        <taxon>Craspedida</taxon>
        <taxon>Salpingoecidae</taxon>
        <taxon>Salpingoeca</taxon>
    </lineage>
</organism>
<dbReference type="InterPro" id="IPR036961">
    <property type="entry name" value="Kinesin_motor_dom_sf"/>
</dbReference>
<dbReference type="Gene3D" id="6.10.250.3110">
    <property type="match status" value="1"/>
</dbReference>
<evidence type="ECO:0000256" key="4">
    <source>
        <dbReference type="SAM" id="MobiDB-lite"/>
    </source>
</evidence>
<dbReference type="GeneID" id="16067441"/>
<feature type="compositionally biased region" description="Basic and acidic residues" evidence="4">
    <location>
        <begin position="487"/>
        <end position="500"/>
    </location>
</feature>
<feature type="compositionally biased region" description="Basic and acidic residues" evidence="4">
    <location>
        <begin position="456"/>
        <end position="466"/>
    </location>
</feature>
<dbReference type="GO" id="GO:0003777">
    <property type="term" value="F:microtubule motor activity"/>
    <property type="evidence" value="ECO:0007669"/>
    <property type="project" value="InterPro"/>
</dbReference>
<evidence type="ECO:0000256" key="3">
    <source>
        <dbReference type="SAM" id="Coils"/>
    </source>
</evidence>
<dbReference type="InterPro" id="IPR027417">
    <property type="entry name" value="P-loop_NTPase"/>
</dbReference>
<evidence type="ECO:0000313" key="5">
    <source>
        <dbReference type="EMBL" id="EGD72173.1"/>
    </source>
</evidence>
<dbReference type="PANTHER" id="PTHR47968:SF75">
    <property type="entry name" value="CENTROMERE-ASSOCIATED PROTEIN E"/>
    <property type="match status" value="1"/>
</dbReference>
<feature type="compositionally biased region" description="Low complexity" evidence="4">
    <location>
        <begin position="663"/>
        <end position="681"/>
    </location>
</feature>
<evidence type="ECO:0000256" key="1">
    <source>
        <dbReference type="ARBA" id="ARBA00023054"/>
    </source>
</evidence>
<keyword evidence="6" id="KW-1185">Reference proteome</keyword>
<feature type="region of interest" description="Disordered" evidence="4">
    <location>
        <begin position="331"/>
        <end position="576"/>
    </location>
</feature>
<feature type="compositionally biased region" description="Low complexity" evidence="4">
    <location>
        <begin position="444"/>
        <end position="454"/>
    </location>
</feature>
<dbReference type="InParanoid" id="F2TVS7"/>
<evidence type="ECO:0000256" key="2">
    <source>
        <dbReference type="ARBA" id="ARBA00023175"/>
    </source>
</evidence>
<gene>
    <name evidence="5" type="ORF">PTSG_00196</name>
</gene>
<dbReference type="OMA" id="ANDDCAR"/>
<feature type="compositionally biased region" description="Basic residues" evidence="4">
    <location>
        <begin position="414"/>
        <end position="431"/>
    </location>
</feature>
<dbReference type="InterPro" id="IPR027640">
    <property type="entry name" value="Kinesin-like_fam"/>
</dbReference>
<evidence type="ECO:0008006" key="7">
    <source>
        <dbReference type="Google" id="ProtNLM"/>
    </source>
</evidence>
<dbReference type="KEGG" id="sre:PTSG_00196"/>
<feature type="compositionally biased region" description="Basic and acidic residues" evidence="4">
    <location>
        <begin position="522"/>
        <end position="538"/>
    </location>
</feature>
<feature type="region of interest" description="Disordered" evidence="4">
    <location>
        <begin position="784"/>
        <end position="855"/>
    </location>
</feature>
<feature type="coiled-coil region" evidence="3">
    <location>
        <begin position="864"/>
        <end position="1150"/>
    </location>
</feature>
<protein>
    <recommendedName>
        <fullName evidence="7">Kinesin motor domain-containing protein</fullName>
    </recommendedName>
</protein>